<name>D4ASZ1_ARTBC</name>
<dbReference type="KEGG" id="abe:ARB_07355"/>
<feature type="compositionally biased region" description="Pro residues" evidence="1">
    <location>
        <begin position="311"/>
        <end position="320"/>
    </location>
</feature>
<sequence length="355" mass="39022">MLLKRHREKPSSGWCSRYGRSCTDCVQFTRSSQRNLNAAMEKLNQVLDVMQYAEKELTKLSLIAYYASMLYHGSIQRPPFSLPGNTRLKMSSTFFLGALDTSYGTISWLVMTTSIMGEEKGFIKFLFSSYIKMTRARDIDEIFNVEALEGINLSISAPFRKLSNRLFNRKKKNKNREERAYDETPGEEAAGESTPDKSMKAASDEEENDSLPTLKKLAPPVDSVHPLRVIEGLDGPILPHKGPAGYRPGVHRAVTRVIIEAHQRPDPGPSYPTLPGSNLPFPRLPRPPVTATSARAAAVAPISATSAGSTPSPPSSPEAPPAIKVVSEHPPVLDLTLPGSAFSKQDLSDIFRALD</sequence>
<proteinExistence type="predicted"/>
<evidence type="ECO:0000256" key="1">
    <source>
        <dbReference type="SAM" id="MobiDB-lite"/>
    </source>
</evidence>
<feature type="region of interest" description="Disordered" evidence="1">
    <location>
        <begin position="173"/>
        <end position="218"/>
    </location>
</feature>
<dbReference type="Proteomes" id="UP000008866">
    <property type="component" value="Unassembled WGS sequence"/>
</dbReference>
<dbReference type="HOGENOM" id="CLU_066888_0_0_1"/>
<dbReference type="OMA" id="KNCEERT"/>
<feature type="region of interest" description="Disordered" evidence="1">
    <location>
        <begin position="296"/>
        <end position="327"/>
    </location>
</feature>
<dbReference type="EMBL" id="ABSU01000008">
    <property type="protein sequence ID" value="EFE33891.1"/>
    <property type="molecule type" value="Genomic_DNA"/>
</dbReference>
<dbReference type="RefSeq" id="XP_003014794.1">
    <property type="nucleotide sequence ID" value="XM_003014748.1"/>
</dbReference>
<reference evidence="3" key="1">
    <citation type="journal article" date="2011" name="Genome Biol.">
        <title>Comparative and functional genomics provide insights into the pathogenicity of dermatophytic fungi.</title>
        <authorList>
            <person name="Burmester A."/>
            <person name="Shelest E."/>
            <person name="Gloeckner G."/>
            <person name="Heddergott C."/>
            <person name="Schindler S."/>
            <person name="Staib P."/>
            <person name="Heidel A."/>
            <person name="Felder M."/>
            <person name="Petzold A."/>
            <person name="Szafranski K."/>
            <person name="Feuermann M."/>
            <person name="Pedruzzi I."/>
            <person name="Priebe S."/>
            <person name="Groth M."/>
            <person name="Winkler R."/>
            <person name="Li W."/>
            <person name="Kniemeyer O."/>
            <person name="Schroeckh V."/>
            <person name="Hertweck C."/>
            <person name="Hube B."/>
            <person name="White T.C."/>
            <person name="Platzer M."/>
            <person name="Guthke R."/>
            <person name="Heitman J."/>
            <person name="Woestemeyer J."/>
            <person name="Zipfel P.F."/>
            <person name="Monod M."/>
            <person name="Brakhage A.A."/>
        </authorList>
    </citation>
    <scope>NUCLEOTIDE SEQUENCE [LARGE SCALE GENOMIC DNA]</scope>
    <source>
        <strain evidence="3">ATCC MYA-4681 / CBS 112371</strain>
    </source>
</reference>
<evidence type="ECO:0000313" key="3">
    <source>
        <dbReference type="Proteomes" id="UP000008866"/>
    </source>
</evidence>
<protein>
    <submittedName>
        <fullName evidence="2">Uncharacterized protein</fullName>
    </submittedName>
</protein>
<dbReference type="GeneID" id="9520331"/>
<dbReference type="AlphaFoldDB" id="D4ASZ1"/>
<organism evidence="2 3">
    <name type="scientific">Arthroderma benhamiae (strain ATCC MYA-4681 / CBS 112371)</name>
    <name type="common">Trichophyton mentagrophytes</name>
    <dbReference type="NCBI Taxonomy" id="663331"/>
    <lineage>
        <taxon>Eukaryota</taxon>
        <taxon>Fungi</taxon>
        <taxon>Dikarya</taxon>
        <taxon>Ascomycota</taxon>
        <taxon>Pezizomycotina</taxon>
        <taxon>Eurotiomycetes</taxon>
        <taxon>Eurotiomycetidae</taxon>
        <taxon>Onygenales</taxon>
        <taxon>Arthrodermataceae</taxon>
        <taxon>Trichophyton</taxon>
    </lineage>
</organism>
<evidence type="ECO:0000313" key="2">
    <source>
        <dbReference type="EMBL" id="EFE33891.1"/>
    </source>
</evidence>
<feature type="compositionally biased region" description="Basic and acidic residues" evidence="1">
    <location>
        <begin position="194"/>
        <end position="203"/>
    </location>
</feature>
<comment type="caution">
    <text evidence="2">The sequence shown here is derived from an EMBL/GenBank/DDBJ whole genome shotgun (WGS) entry which is preliminary data.</text>
</comment>
<gene>
    <name evidence="2" type="ORF">ARB_07355</name>
</gene>
<accession>D4ASZ1</accession>
<feature type="compositionally biased region" description="Low complexity" evidence="1">
    <location>
        <begin position="296"/>
        <end position="310"/>
    </location>
</feature>
<dbReference type="eggNOG" id="ENOG502TG5X">
    <property type="taxonomic scope" value="Eukaryota"/>
</dbReference>
<keyword evidence="3" id="KW-1185">Reference proteome</keyword>